<evidence type="ECO:0000313" key="2">
    <source>
        <dbReference type="EMBL" id="CDC70813.1"/>
    </source>
</evidence>
<gene>
    <name evidence="2" type="ORF">BN580_00771</name>
</gene>
<reference evidence="2" key="1">
    <citation type="submission" date="2012-11" db="EMBL/GenBank/DDBJ databases">
        <title>Dependencies among metagenomic species, viruses, plasmids and units of genetic variation.</title>
        <authorList>
            <person name="Nielsen H.B."/>
            <person name="Almeida M."/>
            <person name="Juncker A.S."/>
            <person name="Rasmussen S."/>
            <person name="Li J."/>
            <person name="Sunagawa S."/>
            <person name="Plichta D."/>
            <person name="Gautier L."/>
            <person name="Le Chatelier E."/>
            <person name="Peletier E."/>
            <person name="Bonde I."/>
            <person name="Nielsen T."/>
            <person name="Manichanh C."/>
            <person name="Arumugam M."/>
            <person name="Batto J."/>
            <person name="Santos M.B.Q.D."/>
            <person name="Blom N."/>
            <person name="Borruel N."/>
            <person name="Burgdorf K.S."/>
            <person name="Boumezbeur F."/>
            <person name="Casellas F."/>
            <person name="Dore J."/>
            <person name="Guarner F."/>
            <person name="Hansen T."/>
            <person name="Hildebrand F."/>
            <person name="Kaas R.S."/>
            <person name="Kennedy S."/>
            <person name="Kristiansen K."/>
            <person name="Kultima J.R."/>
            <person name="Leonard P."/>
            <person name="Levenez F."/>
            <person name="Lund O."/>
            <person name="Moumen B."/>
            <person name="Le Paslier D."/>
            <person name="Pons N."/>
            <person name="Pedersen O."/>
            <person name="Prifti E."/>
            <person name="Qin J."/>
            <person name="Raes J."/>
            <person name="Tap J."/>
            <person name="Tims S."/>
            <person name="Ussery D.W."/>
            <person name="Yamada T."/>
            <person name="MetaHit consortium"/>
            <person name="Renault P."/>
            <person name="Sicheritz-Ponten T."/>
            <person name="Bork P."/>
            <person name="Wang J."/>
            <person name="Brunak S."/>
            <person name="Ehrlich S.D."/>
        </authorList>
    </citation>
    <scope>NUCLEOTIDE SEQUENCE [LARGE SCALE GENOMIC DNA]</scope>
</reference>
<accession>R6TBM8</accession>
<name>R6TBM8_9BACT</name>
<evidence type="ECO:0000313" key="3">
    <source>
        <dbReference type="Proteomes" id="UP000017938"/>
    </source>
</evidence>
<evidence type="ECO:0000256" key="1">
    <source>
        <dbReference type="SAM" id="MobiDB-lite"/>
    </source>
</evidence>
<proteinExistence type="predicted"/>
<feature type="region of interest" description="Disordered" evidence="1">
    <location>
        <begin position="1"/>
        <end position="45"/>
    </location>
</feature>
<dbReference type="EMBL" id="CBFW010000051">
    <property type="protein sequence ID" value="CDC70813.1"/>
    <property type="molecule type" value="Genomic_DNA"/>
</dbReference>
<comment type="caution">
    <text evidence="2">The sequence shown here is derived from an EMBL/GenBank/DDBJ whole genome shotgun (WGS) entry which is preliminary data.</text>
</comment>
<sequence length="45" mass="4890">MTIAEHLPVTGYDKKTLRQPVSGLSGAAAPKPEKGERFPDPVRRS</sequence>
<dbReference type="AlphaFoldDB" id="R6TBM8"/>
<feature type="compositionally biased region" description="Basic and acidic residues" evidence="1">
    <location>
        <begin position="31"/>
        <end position="45"/>
    </location>
</feature>
<dbReference type="Proteomes" id="UP000017938">
    <property type="component" value="Unassembled WGS sequence"/>
</dbReference>
<organism evidence="2 3">
    <name type="scientific">Candidatus Colimorpha enterica</name>
    <dbReference type="NCBI Taxonomy" id="3083063"/>
    <lineage>
        <taxon>Bacteria</taxon>
        <taxon>Pseudomonadati</taxon>
        <taxon>Bacteroidota</taxon>
        <taxon>Bacteroidia</taxon>
        <taxon>Bacteroidales</taxon>
        <taxon>Candidatus Colimorpha</taxon>
    </lineage>
</organism>
<protein>
    <submittedName>
        <fullName evidence="2">Uncharacterized protein</fullName>
    </submittedName>
</protein>